<comment type="catalytic activity">
    <reaction evidence="1 7">
        <text>D-glucuronate = D-fructuronate</text>
        <dbReference type="Rhea" id="RHEA:13049"/>
        <dbReference type="ChEBI" id="CHEBI:58720"/>
        <dbReference type="ChEBI" id="CHEBI:59863"/>
        <dbReference type="EC" id="5.3.1.12"/>
    </reaction>
</comment>
<dbReference type="EC" id="5.3.1.12" evidence="4 7"/>
<dbReference type="GO" id="GO:0042840">
    <property type="term" value="P:D-glucuronate catabolic process"/>
    <property type="evidence" value="ECO:0007669"/>
    <property type="project" value="TreeGrafter"/>
</dbReference>
<evidence type="ECO:0000256" key="2">
    <source>
        <dbReference type="ARBA" id="ARBA00004892"/>
    </source>
</evidence>
<keyword evidence="6 7" id="KW-0413">Isomerase</keyword>
<dbReference type="Gene3D" id="1.10.2020.10">
    <property type="entry name" value="uronate isomerase, domain 2, chain A"/>
    <property type="match status" value="1"/>
</dbReference>
<evidence type="ECO:0000256" key="6">
    <source>
        <dbReference type="ARBA" id="ARBA00023235"/>
    </source>
</evidence>
<accession>C8NF69</accession>
<organism evidence="8 9">
    <name type="scientific">Granulicatella adiacens ATCC 49175</name>
    <dbReference type="NCBI Taxonomy" id="638301"/>
    <lineage>
        <taxon>Bacteria</taxon>
        <taxon>Bacillati</taxon>
        <taxon>Bacillota</taxon>
        <taxon>Bacilli</taxon>
        <taxon>Lactobacillales</taxon>
        <taxon>Carnobacteriaceae</taxon>
        <taxon>Granulicatella</taxon>
    </lineage>
</organism>
<protein>
    <recommendedName>
        <fullName evidence="5 7">Uronate isomerase</fullName>
        <ecNumber evidence="4 7">5.3.1.12</ecNumber>
    </recommendedName>
    <alternativeName>
        <fullName evidence="7">Glucuronate isomerase</fullName>
    </alternativeName>
    <alternativeName>
        <fullName evidence="7">Uronic isomerase</fullName>
    </alternativeName>
</protein>
<evidence type="ECO:0000256" key="1">
    <source>
        <dbReference type="ARBA" id="ARBA00001165"/>
    </source>
</evidence>
<dbReference type="EMBL" id="ACKZ01000012">
    <property type="protein sequence ID" value="EEW37778.1"/>
    <property type="molecule type" value="Genomic_DNA"/>
</dbReference>
<sequence>MTFNRKKFLLQSKVAEDLYRVVEHLPIEDFHCHLSPQEIFEDKPFENAVQIWLGGDHYKWRLMRANGVSERLITGDATPEEKFEAWAKTLAKAFGNPLYHWSHLELKQVFGIDDYVTPDNWKEIYDRMNQTIAEEQLSPRKLIKRANVEFIGTTDHPLDSLEWHQKIAEDVSFDTVVAPTFRPDEAFVSHPKFANFVTRLQEVTGVEVGSFDSFVEALEQRIEFFVANGCKASDISFGEILYKRASKEELDAIFAKVIRGEVPTLEEIQQWQTEVFIALCGLYKKHHLVTQVHFGAVRDTNRKYFEEIGVDAGFDSTGDQTHLALALNQLLNALEESNRLPKCIFYNLNPSYNDILANTLANFQANEEGIKGRLQFGAAWWFSDTEKGMREQMLVLANQSLLWNFVGMLTDSRSFLSYQRHDYFRRILVSLVTEWIESGRIPYDEKLITEFLEAICYKNAKEFFGLN</sequence>
<dbReference type="Gene3D" id="3.20.20.140">
    <property type="entry name" value="Metal-dependent hydrolases"/>
    <property type="match status" value="1"/>
</dbReference>
<dbReference type="RefSeq" id="WP_005605754.1">
    <property type="nucleotide sequence ID" value="NZ_CP102283.1"/>
</dbReference>
<dbReference type="GeneID" id="78413104"/>
<evidence type="ECO:0000256" key="5">
    <source>
        <dbReference type="ARBA" id="ARBA00020555"/>
    </source>
</evidence>
<dbReference type="Pfam" id="PF02614">
    <property type="entry name" value="UxaC"/>
    <property type="match status" value="1"/>
</dbReference>
<evidence type="ECO:0000313" key="8">
    <source>
        <dbReference type="EMBL" id="EEW37778.1"/>
    </source>
</evidence>
<dbReference type="PANTHER" id="PTHR30068">
    <property type="entry name" value="URONATE ISOMERASE"/>
    <property type="match status" value="1"/>
</dbReference>
<dbReference type="GO" id="GO:0019698">
    <property type="term" value="P:D-galacturonate catabolic process"/>
    <property type="evidence" value="ECO:0007669"/>
    <property type="project" value="TreeGrafter"/>
</dbReference>
<gene>
    <name evidence="7 8" type="primary">uxaC</name>
    <name evidence="8" type="ORF">HMPREF0444_0564</name>
</gene>
<evidence type="ECO:0000256" key="7">
    <source>
        <dbReference type="HAMAP-Rule" id="MF_00675"/>
    </source>
</evidence>
<comment type="similarity">
    <text evidence="3 7">Belongs to the metallo-dependent hydrolases superfamily. Uronate isomerase family.</text>
</comment>
<dbReference type="Proteomes" id="UP000005926">
    <property type="component" value="Unassembled WGS sequence"/>
</dbReference>
<dbReference type="eggNOG" id="COG1904">
    <property type="taxonomic scope" value="Bacteria"/>
</dbReference>
<proteinExistence type="inferred from homology"/>
<evidence type="ECO:0000313" key="9">
    <source>
        <dbReference type="Proteomes" id="UP000005926"/>
    </source>
</evidence>
<dbReference type="PANTHER" id="PTHR30068:SF4">
    <property type="entry name" value="URONATE ISOMERASE"/>
    <property type="match status" value="1"/>
</dbReference>
<dbReference type="UniPathway" id="UPA00246"/>
<dbReference type="HOGENOM" id="CLU_044465_1_0_9"/>
<evidence type="ECO:0000256" key="4">
    <source>
        <dbReference type="ARBA" id="ARBA00012546"/>
    </source>
</evidence>
<reference evidence="8 9" key="1">
    <citation type="submission" date="2009-08" db="EMBL/GenBank/DDBJ databases">
        <authorList>
            <person name="Muzny D."/>
            <person name="Qin X."/>
            <person name="Deng J."/>
            <person name="Jiang H."/>
            <person name="Liu Y."/>
            <person name="Qu J."/>
            <person name="Song X.-Z."/>
            <person name="Zhang L."/>
            <person name="Thornton R."/>
            <person name="Coyle M."/>
            <person name="Francisco L."/>
            <person name="Jackson L."/>
            <person name="Javaid M."/>
            <person name="Korchina V."/>
            <person name="Kovar C."/>
            <person name="Mata R."/>
            <person name="Mathew T."/>
            <person name="Ngo R."/>
            <person name="Nguyen L."/>
            <person name="Nguyen N."/>
            <person name="Okwuonu G."/>
            <person name="Ongeri F."/>
            <person name="Pham C."/>
            <person name="Simmons D."/>
            <person name="Wilczek-Boney K."/>
            <person name="Hale W."/>
            <person name="Jakkamsetti A."/>
            <person name="Pham P."/>
            <person name="Ruth R."/>
            <person name="San Lucas F."/>
            <person name="Warren J."/>
            <person name="Zhang J."/>
            <person name="Zhao Z."/>
            <person name="Zhou C."/>
            <person name="Zhu D."/>
            <person name="Lee S."/>
            <person name="Bess C."/>
            <person name="Blankenburg K."/>
            <person name="Forbes L."/>
            <person name="Fu Q."/>
            <person name="Gubbala S."/>
            <person name="Hirani K."/>
            <person name="Jayaseelan J.C."/>
            <person name="Lara F."/>
            <person name="Munidasa M."/>
            <person name="Palculict T."/>
            <person name="Patil S."/>
            <person name="Pu L.-L."/>
            <person name="Saada N."/>
            <person name="Tang L."/>
            <person name="Weissenberger G."/>
            <person name="Zhu Y."/>
            <person name="Hemphill L."/>
            <person name="Shang Y."/>
            <person name="Youmans B."/>
            <person name="Ayvaz T."/>
            <person name="Ross M."/>
            <person name="Santibanez J."/>
            <person name="Aqrawi P."/>
            <person name="Gross S."/>
            <person name="Joshi V."/>
            <person name="Fowler G."/>
            <person name="Nazareth L."/>
            <person name="Reid J."/>
            <person name="Worley K."/>
            <person name="Petrosino J."/>
            <person name="Highlander S."/>
            <person name="Gibbs R."/>
        </authorList>
    </citation>
    <scope>NUCLEOTIDE SEQUENCE [LARGE SCALE GENOMIC DNA]</scope>
    <source>
        <strain evidence="8 9">ATCC 49175</strain>
    </source>
</reference>
<dbReference type="HAMAP" id="MF_00675">
    <property type="entry name" value="UxaC"/>
    <property type="match status" value="1"/>
</dbReference>
<dbReference type="InterPro" id="IPR003766">
    <property type="entry name" value="Uronate_isomerase"/>
</dbReference>
<dbReference type="NCBIfam" id="NF002794">
    <property type="entry name" value="PRK02925.1"/>
    <property type="match status" value="1"/>
</dbReference>
<evidence type="ECO:0000256" key="3">
    <source>
        <dbReference type="ARBA" id="ARBA00008397"/>
    </source>
</evidence>
<dbReference type="SUPFAM" id="SSF51556">
    <property type="entry name" value="Metallo-dependent hydrolases"/>
    <property type="match status" value="1"/>
</dbReference>
<keyword evidence="9" id="KW-1185">Reference proteome</keyword>
<comment type="pathway">
    <text evidence="2 7">Carbohydrate metabolism; pentose and glucuronate interconversion.</text>
</comment>
<name>C8NF69_9LACT</name>
<comment type="caution">
    <text evidence="8">The sequence shown here is derived from an EMBL/GenBank/DDBJ whole genome shotgun (WGS) entry which is preliminary data.</text>
</comment>
<dbReference type="STRING" id="638301.HMPREF0444_0564"/>
<dbReference type="AlphaFoldDB" id="C8NF69"/>
<comment type="catalytic activity">
    <reaction evidence="7">
        <text>aldehydo-D-galacturonate = keto-D-tagaturonate</text>
        <dbReference type="Rhea" id="RHEA:27702"/>
        <dbReference type="ChEBI" id="CHEBI:12952"/>
        <dbReference type="ChEBI" id="CHEBI:17886"/>
    </reaction>
</comment>
<dbReference type="GO" id="GO:0008880">
    <property type="term" value="F:glucuronate isomerase activity"/>
    <property type="evidence" value="ECO:0007669"/>
    <property type="project" value="UniProtKB-UniRule"/>
</dbReference>
<dbReference type="InterPro" id="IPR032466">
    <property type="entry name" value="Metal_Hydrolase"/>
</dbReference>